<sequence length="177" mass="19572">MTRPPRPKYPWDTRNDHEIRKPGHAHTHDRDGDMDDEAMSNPDESQSDNDIALDSADDAPASEEEDPELSCCFDSQAQSNVETSVAAYPDATNSGWISAALELWDESKANLQQELLSSGKPLVLYVNCMLDSSRSGYQGTLPIINIEDDQVIEMITLTRKQTCSRGGGGVRDVRSEE</sequence>
<evidence type="ECO:0000313" key="2">
    <source>
        <dbReference type="EMBL" id="KAL3702286.1"/>
    </source>
</evidence>
<feature type="compositionally biased region" description="Basic and acidic residues" evidence="1">
    <location>
        <begin position="9"/>
        <end position="31"/>
    </location>
</feature>
<evidence type="ECO:0000313" key="3">
    <source>
        <dbReference type="Proteomes" id="UP001633002"/>
    </source>
</evidence>
<feature type="region of interest" description="Disordered" evidence="1">
    <location>
        <begin position="1"/>
        <end position="69"/>
    </location>
</feature>
<feature type="compositionally biased region" description="Acidic residues" evidence="1">
    <location>
        <begin position="55"/>
        <end position="68"/>
    </location>
</feature>
<gene>
    <name evidence="2" type="ORF">R1sor_020308</name>
</gene>
<dbReference type="AlphaFoldDB" id="A0ABD3IG46"/>
<proteinExistence type="predicted"/>
<keyword evidence="3" id="KW-1185">Reference proteome</keyword>
<reference evidence="2 3" key="1">
    <citation type="submission" date="2024-09" db="EMBL/GenBank/DDBJ databases">
        <title>Chromosome-scale assembly of Riccia sorocarpa.</title>
        <authorList>
            <person name="Paukszto L."/>
        </authorList>
    </citation>
    <scope>NUCLEOTIDE SEQUENCE [LARGE SCALE GENOMIC DNA]</scope>
    <source>
        <strain evidence="2">LP-2024</strain>
        <tissue evidence="2">Aerial parts of the thallus</tissue>
    </source>
</reference>
<protein>
    <submittedName>
        <fullName evidence="2">Uncharacterized protein</fullName>
    </submittedName>
</protein>
<organism evidence="2 3">
    <name type="scientific">Riccia sorocarpa</name>
    <dbReference type="NCBI Taxonomy" id="122646"/>
    <lineage>
        <taxon>Eukaryota</taxon>
        <taxon>Viridiplantae</taxon>
        <taxon>Streptophyta</taxon>
        <taxon>Embryophyta</taxon>
        <taxon>Marchantiophyta</taxon>
        <taxon>Marchantiopsida</taxon>
        <taxon>Marchantiidae</taxon>
        <taxon>Marchantiales</taxon>
        <taxon>Ricciaceae</taxon>
        <taxon>Riccia</taxon>
    </lineage>
</organism>
<dbReference type="EMBL" id="JBJQOH010000001">
    <property type="protein sequence ID" value="KAL3702286.1"/>
    <property type="molecule type" value="Genomic_DNA"/>
</dbReference>
<comment type="caution">
    <text evidence="2">The sequence shown here is derived from an EMBL/GenBank/DDBJ whole genome shotgun (WGS) entry which is preliminary data.</text>
</comment>
<dbReference type="Proteomes" id="UP001633002">
    <property type="component" value="Unassembled WGS sequence"/>
</dbReference>
<evidence type="ECO:0000256" key="1">
    <source>
        <dbReference type="SAM" id="MobiDB-lite"/>
    </source>
</evidence>
<name>A0ABD3IG46_9MARC</name>
<accession>A0ABD3IG46</accession>